<comment type="similarity">
    <text evidence="5">Belongs to the 4-toluene sulfonate uptake permease (TSUP) (TC 2.A.102) family.</text>
</comment>
<dbReference type="PANTHER" id="PTHR43701">
    <property type="entry name" value="MEMBRANE TRANSPORTER PROTEIN MJ0441-RELATED"/>
    <property type="match status" value="1"/>
</dbReference>
<keyword evidence="7" id="KW-1185">Reference proteome</keyword>
<sequence>MTPSLIFLGVEPLIAVGTDLLYAFITKIFGSFFHKRNGNVNFNIAFRLFLGSLPAIIFGTFLLEVINREVLNKYVTLILALVLIISSIISFYKGKSRNKKLNNNVFVLIGFLVGLIIQLTSVGAGVIVGFVLLNFTNLHPKEVVGTTIFYGVLIALLGCLSHATLGNVDYLLALYLIVGTIPGVYLGTCLNSKVPKEILRKIIIISILIIGIVMVVRVFGSI</sequence>
<dbReference type="EMBL" id="CP009149">
    <property type="protein sequence ID" value="AIJ04924.1"/>
    <property type="molecule type" value="Genomic_DNA"/>
</dbReference>
<evidence type="ECO:0000256" key="4">
    <source>
        <dbReference type="ARBA" id="ARBA00023136"/>
    </source>
</evidence>
<evidence type="ECO:0000256" key="2">
    <source>
        <dbReference type="ARBA" id="ARBA00022692"/>
    </source>
</evidence>
<accession>A0A076LHB5</accession>
<feature type="transmembrane region" description="Helical" evidence="5">
    <location>
        <begin position="104"/>
        <end position="131"/>
    </location>
</feature>
<keyword evidence="2 5" id="KW-0812">Transmembrane</keyword>
<dbReference type="AlphaFoldDB" id="A0A076LHB5"/>
<feature type="transmembrane region" description="Helical" evidence="5">
    <location>
        <begin position="198"/>
        <end position="219"/>
    </location>
</feature>
<dbReference type="STRING" id="1301915.JH146_0073"/>
<keyword evidence="3 5" id="KW-1133">Transmembrane helix</keyword>
<feature type="transmembrane region" description="Helical" evidence="5">
    <location>
        <begin position="6"/>
        <end position="24"/>
    </location>
</feature>
<comment type="subcellular location">
    <subcellularLocation>
        <location evidence="5">Cell membrane</location>
        <topology evidence="5">Multi-pass membrane protein</topology>
    </subcellularLocation>
    <subcellularLocation>
        <location evidence="1">Membrane</location>
        <topology evidence="1">Multi-pass membrane protein</topology>
    </subcellularLocation>
</comment>
<dbReference type="PANTHER" id="PTHR43701:SF2">
    <property type="entry name" value="MEMBRANE TRANSPORTER PROTEIN YJNA-RELATED"/>
    <property type="match status" value="1"/>
</dbReference>
<proteinExistence type="inferred from homology"/>
<name>A0A076LHB5_9EURY</name>
<dbReference type="InterPro" id="IPR051598">
    <property type="entry name" value="TSUP/Inactive_protease-like"/>
</dbReference>
<dbReference type="Pfam" id="PF01925">
    <property type="entry name" value="TauE"/>
    <property type="match status" value="1"/>
</dbReference>
<feature type="transmembrane region" description="Helical" evidence="5">
    <location>
        <begin position="74"/>
        <end position="92"/>
    </location>
</feature>
<evidence type="ECO:0000313" key="6">
    <source>
        <dbReference type="EMBL" id="AIJ04924.1"/>
    </source>
</evidence>
<dbReference type="GO" id="GO:0005886">
    <property type="term" value="C:plasma membrane"/>
    <property type="evidence" value="ECO:0007669"/>
    <property type="project" value="UniProtKB-SubCell"/>
</dbReference>
<keyword evidence="4 5" id="KW-0472">Membrane</keyword>
<reference evidence="6 7" key="1">
    <citation type="journal article" date="2015" name="Int. J. Syst. Evol. Microbiol.">
        <title>M ethanocaldococcus bathoardescens sp. nov., a hyperthermophilic methanogen isolated from a volcanically active deep-sea hydrothermal vent.</title>
        <authorList>
            <person name="Stewart L.C."/>
            <person name="Jung J.H."/>
            <person name="Kim Y.T."/>
            <person name="Kwon S.W."/>
            <person name="Park C.S."/>
            <person name="Holden J.F."/>
        </authorList>
    </citation>
    <scope>NUCLEOTIDE SEQUENCE [LARGE SCALE GENOMIC DNA]</scope>
    <source>
        <strain evidence="6 7">JH146</strain>
    </source>
</reference>
<feature type="transmembrane region" description="Helical" evidence="5">
    <location>
        <begin position="143"/>
        <end position="161"/>
    </location>
</feature>
<keyword evidence="5" id="KW-1003">Cell membrane</keyword>
<evidence type="ECO:0000256" key="5">
    <source>
        <dbReference type="RuleBase" id="RU363041"/>
    </source>
</evidence>
<dbReference type="Proteomes" id="UP000028781">
    <property type="component" value="Chromosome"/>
</dbReference>
<gene>
    <name evidence="6" type="ORF">JH146_0073</name>
</gene>
<feature type="transmembrane region" description="Helical" evidence="5">
    <location>
        <begin position="44"/>
        <end position="62"/>
    </location>
</feature>
<evidence type="ECO:0000313" key="7">
    <source>
        <dbReference type="Proteomes" id="UP000028781"/>
    </source>
</evidence>
<evidence type="ECO:0000256" key="3">
    <source>
        <dbReference type="ARBA" id="ARBA00022989"/>
    </source>
</evidence>
<dbReference type="KEGG" id="mjh:JH146_0073"/>
<organism evidence="6 7">
    <name type="scientific">Methanocaldococcus bathoardescens</name>
    <dbReference type="NCBI Taxonomy" id="1301915"/>
    <lineage>
        <taxon>Archaea</taxon>
        <taxon>Methanobacteriati</taxon>
        <taxon>Methanobacteriota</taxon>
        <taxon>Methanomada group</taxon>
        <taxon>Methanococci</taxon>
        <taxon>Methanococcales</taxon>
        <taxon>Methanocaldococcaceae</taxon>
        <taxon>Methanocaldococcus</taxon>
    </lineage>
</organism>
<dbReference type="HOGENOM" id="CLU_045498_1_0_2"/>
<dbReference type="InterPro" id="IPR002781">
    <property type="entry name" value="TM_pro_TauE-like"/>
</dbReference>
<evidence type="ECO:0000256" key="1">
    <source>
        <dbReference type="ARBA" id="ARBA00004141"/>
    </source>
</evidence>
<protein>
    <recommendedName>
        <fullName evidence="5">Probable membrane transporter protein</fullName>
    </recommendedName>
</protein>
<feature type="transmembrane region" description="Helical" evidence="5">
    <location>
        <begin position="168"/>
        <end position="186"/>
    </location>
</feature>